<gene>
    <name evidence="1" type="ordered locus">HCH_05529</name>
</gene>
<dbReference type="STRING" id="349521.HCH_05529"/>
<dbReference type="OrthoDB" id="6658280at2"/>
<sequence>MLKKLFESDVPLFIIILLLGVHILPLAWACRVAWGAEDASYILAVAGSKFLAGVVILPACLVLVGLFLKGLDREFKLGNMYFLGVFMTAATKLNGSL</sequence>
<protein>
    <submittedName>
        <fullName evidence="1">Uncharacterized protein</fullName>
    </submittedName>
</protein>
<dbReference type="AlphaFoldDB" id="Q2SAY3"/>
<keyword evidence="2" id="KW-1185">Reference proteome</keyword>
<organism evidence="1 2">
    <name type="scientific">Hahella chejuensis (strain KCTC 2396)</name>
    <dbReference type="NCBI Taxonomy" id="349521"/>
    <lineage>
        <taxon>Bacteria</taxon>
        <taxon>Pseudomonadati</taxon>
        <taxon>Pseudomonadota</taxon>
        <taxon>Gammaproteobacteria</taxon>
        <taxon>Oceanospirillales</taxon>
        <taxon>Hahellaceae</taxon>
        <taxon>Hahella</taxon>
    </lineage>
</organism>
<reference evidence="1 2" key="1">
    <citation type="journal article" date="2005" name="Nucleic Acids Res.">
        <title>Genomic blueprint of Hahella chejuensis, a marine microbe producing an algicidal agent.</title>
        <authorList>
            <person name="Jeong H."/>
            <person name="Yim J.H."/>
            <person name="Lee C."/>
            <person name="Choi S.-H."/>
            <person name="Park Y.K."/>
            <person name="Yoon S.H."/>
            <person name="Hur C.-G."/>
            <person name="Kang H.-Y."/>
            <person name="Kim D."/>
            <person name="Lee H.H."/>
            <person name="Park K.H."/>
            <person name="Park S.-H."/>
            <person name="Park H.-S."/>
            <person name="Lee H.K."/>
            <person name="Oh T.K."/>
            <person name="Kim J.F."/>
        </authorList>
    </citation>
    <scope>NUCLEOTIDE SEQUENCE [LARGE SCALE GENOMIC DNA]</scope>
    <source>
        <strain evidence="1 2">KCTC 2396</strain>
    </source>
</reference>
<evidence type="ECO:0000313" key="2">
    <source>
        <dbReference type="Proteomes" id="UP000000238"/>
    </source>
</evidence>
<dbReference type="KEGG" id="hch:HCH_05529"/>
<proteinExistence type="predicted"/>
<accession>Q2SAY3</accession>
<dbReference type="Proteomes" id="UP000000238">
    <property type="component" value="Chromosome"/>
</dbReference>
<name>Q2SAY3_HAHCH</name>
<evidence type="ECO:0000313" key="1">
    <source>
        <dbReference type="EMBL" id="ABC32191.1"/>
    </source>
</evidence>
<dbReference type="HOGENOM" id="CLU_2342833_0_0_6"/>
<dbReference type="EMBL" id="CP000155">
    <property type="protein sequence ID" value="ABC32191.1"/>
    <property type="molecule type" value="Genomic_DNA"/>
</dbReference>
<dbReference type="RefSeq" id="WP_011399254.1">
    <property type="nucleotide sequence ID" value="NC_007645.1"/>
</dbReference>